<dbReference type="GO" id="GO:0005737">
    <property type="term" value="C:cytoplasm"/>
    <property type="evidence" value="ECO:0007669"/>
    <property type="project" value="TreeGrafter"/>
</dbReference>
<keyword evidence="2" id="KW-1185">Reference proteome</keyword>
<evidence type="ECO:0000313" key="1">
    <source>
        <dbReference type="EMBL" id="VEN38795.1"/>
    </source>
</evidence>
<dbReference type="InterPro" id="IPR019311">
    <property type="entry name" value="Fy-3"/>
</dbReference>
<name>A0A653BTA3_CALMS</name>
<organism evidence="1 2">
    <name type="scientific">Callosobruchus maculatus</name>
    <name type="common">Southern cowpea weevil</name>
    <name type="synonym">Pulse bruchid</name>
    <dbReference type="NCBI Taxonomy" id="64391"/>
    <lineage>
        <taxon>Eukaryota</taxon>
        <taxon>Metazoa</taxon>
        <taxon>Ecdysozoa</taxon>
        <taxon>Arthropoda</taxon>
        <taxon>Hexapoda</taxon>
        <taxon>Insecta</taxon>
        <taxon>Pterygota</taxon>
        <taxon>Neoptera</taxon>
        <taxon>Endopterygota</taxon>
        <taxon>Coleoptera</taxon>
        <taxon>Polyphaga</taxon>
        <taxon>Cucujiformia</taxon>
        <taxon>Chrysomeloidea</taxon>
        <taxon>Chrysomelidae</taxon>
        <taxon>Bruchinae</taxon>
        <taxon>Bruchini</taxon>
        <taxon>Callosobruchus</taxon>
    </lineage>
</organism>
<sequence>FYFSSPLTPIPTESIIPSVNFNNGVVNVPVLEESFTIHLGSQLKQMHNIRILSANVMDLCAVEDNRQSSEPTPQTLQTALALYSNDLAGLVLMADNKIGSRMTK</sequence>
<reference evidence="1 2" key="1">
    <citation type="submission" date="2019-01" db="EMBL/GenBank/DDBJ databases">
        <authorList>
            <person name="Sayadi A."/>
        </authorList>
    </citation>
    <scope>NUCLEOTIDE SEQUENCE [LARGE SCALE GENOMIC DNA]</scope>
</reference>
<dbReference type="Pfam" id="PF10154">
    <property type="entry name" value="Fy-3"/>
    <property type="match status" value="1"/>
</dbReference>
<accession>A0A653BTA3</accession>
<dbReference type="PANTHER" id="PTHR16525:SF0">
    <property type="entry name" value="PROTEIN C12ORF4"/>
    <property type="match status" value="1"/>
</dbReference>
<proteinExistence type="predicted"/>
<dbReference type="OrthoDB" id="415359at2759"/>
<dbReference type="PANTHER" id="PTHR16525">
    <property type="entry name" value="PROTEIN C12ORF4"/>
    <property type="match status" value="1"/>
</dbReference>
<dbReference type="EMBL" id="CAACVG010004953">
    <property type="protein sequence ID" value="VEN38795.1"/>
    <property type="molecule type" value="Genomic_DNA"/>
</dbReference>
<dbReference type="Proteomes" id="UP000410492">
    <property type="component" value="Unassembled WGS sequence"/>
</dbReference>
<feature type="non-terminal residue" evidence="1">
    <location>
        <position position="1"/>
    </location>
</feature>
<evidence type="ECO:0000313" key="2">
    <source>
        <dbReference type="Proteomes" id="UP000410492"/>
    </source>
</evidence>
<feature type="non-terminal residue" evidence="1">
    <location>
        <position position="104"/>
    </location>
</feature>
<gene>
    <name evidence="1" type="ORF">CALMAC_LOCUS3568</name>
</gene>
<dbReference type="AlphaFoldDB" id="A0A653BTA3"/>
<protein>
    <submittedName>
        <fullName evidence="1">Uncharacterized protein</fullName>
    </submittedName>
</protein>